<dbReference type="InterPro" id="IPR002937">
    <property type="entry name" value="Amino_oxidase"/>
</dbReference>
<evidence type="ECO:0000259" key="1">
    <source>
        <dbReference type="Pfam" id="PF01593"/>
    </source>
</evidence>
<comment type="caution">
    <text evidence="2">The sequence shown here is derived from an EMBL/GenBank/DDBJ whole genome shotgun (WGS) entry which is preliminary data.</text>
</comment>
<dbReference type="Gene3D" id="3.50.50.60">
    <property type="entry name" value="FAD/NAD(P)-binding domain"/>
    <property type="match status" value="1"/>
</dbReference>
<organism evidence="2 3">
    <name type="scientific">Sporothrix eucalyptigena</name>
    <dbReference type="NCBI Taxonomy" id="1812306"/>
    <lineage>
        <taxon>Eukaryota</taxon>
        <taxon>Fungi</taxon>
        <taxon>Dikarya</taxon>
        <taxon>Ascomycota</taxon>
        <taxon>Pezizomycotina</taxon>
        <taxon>Sordariomycetes</taxon>
        <taxon>Sordariomycetidae</taxon>
        <taxon>Ophiostomatales</taxon>
        <taxon>Ophiostomataceae</taxon>
        <taxon>Sporothrix</taxon>
    </lineage>
</organism>
<dbReference type="Proteomes" id="UP001642482">
    <property type="component" value="Unassembled WGS sequence"/>
</dbReference>
<keyword evidence="3" id="KW-1185">Reference proteome</keyword>
<dbReference type="SUPFAM" id="SSF51905">
    <property type="entry name" value="FAD/NAD(P)-binding domain"/>
    <property type="match status" value="1"/>
</dbReference>
<reference evidence="2 3" key="1">
    <citation type="submission" date="2024-01" db="EMBL/GenBank/DDBJ databases">
        <authorList>
            <person name="Allen C."/>
            <person name="Tagirdzhanova G."/>
        </authorList>
    </citation>
    <scope>NUCLEOTIDE SEQUENCE [LARGE SCALE GENOMIC DNA]</scope>
</reference>
<gene>
    <name evidence="2" type="primary">COX11_1</name>
    <name evidence="2" type="ORF">SEUCBS140593_008372</name>
</gene>
<dbReference type="PANTHER" id="PTHR42923">
    <property type="entry name" value="PROTOPORPHYRINOGEN OXIDASE"/>
    <property type="match status" value="1"/>
</dbReference>
<protein>
    <submittedName>
        <fullName evidence="2">Cytochrome c oxidase assembly protein cox11, mitochondrial</fullName>
    </submittedName>
</protein>
<dbReference type="EMBL" id="CAWUHD010000114">
    <property type="protein sequence ID" value="CAK7232757.1"/>
    <property type="molecule type" value="Genomic_DNA"/>
</dbReference>
<dbReference type="PANTHER" id="PTHR42923:SF17">
    <property type="entry name" value="AMINE OXIDASE DOMAIN-CONTAINING PROTEIN"/>
    <property type="match status" value="1"/>
</dbReference>
<evidence type="ECO:0000313" key="3">
    <source>
        <dbReference type="Proteomes" id="UP001642482"/>
    </source>
</evidence>
<dbReference type="InterPro" id="IPR036188">
    <property type="entry name" value="FAD/NAD-bd_sf"/>
</dbReference>
<sequence>MPHALRYKHRILCSIAIFAADATARKKVAVVGSGCSGIAAVWALGTTCHDVYLYEAAGRLGGHTNTVDWKSGKFTTRVDTGFIVMNTVTYPNFLNFLDKVGVAAARTPMTFSVCRDRGAFEWSGINADTLFCQRRNIFSPRMWRMIFDIFRFNQFALDLIEDDTSPHGAFPGESIGHYLEREGYSDAFRDDYLIPMAAAVWSTSPDKCSLEFPATTLLRFLWNHHLLSTVTRRPDWLTIDAGSKSYIDAVMNGFPDSHVFLNTPVRSLTNERDGRVRLHLDDGRFEVYDHVILATHGDEAFGIIKPSATDNEVVLHADRTLLPASRKAWASWNYLSLSSSASATSRVIDRVSLTYNMNILQHIPADIFGDVLVTLNPLSEPDADTVQGRYKYTHPLFTAAAVHAQQLLPCIQNKRGISYAGAWTKYGFHEDGFSSGLAVATQHLGAKLPFEFVDSTFSRGRVPERSTTDWVLRAVLWIIQVPPMPACVHAIRPKGHF</sequence>
<dbReference type="Pfam" id="PF01593">
    <property type="entry name" value="Amino_oxidase"/>
    <property type="match status" value="1"/>
</dbReference>
<feature type="domain" description="Amine oxidase" evidence="1">
    <location>
        <begin position="36"/>
        <end position="299"/>
    </location>
</feature>
<proteinExistence type="predicted"/>
<dbReference type="InterPro" id="IPR050464">
    <property type="entry name" value="Zeta_carotene_desat/Oxidored"/>
</dbReference>
<evidence type="ECO:0000313" key="2">
    <source>
        <dbReference type="EMBL" id="CAK7232757.1"/>
    </source>
</evidence>
<accession>A0ABP0CMG7</accession>
<name>A0ABP0CMG7_9PEZI</name>